<proteinExistence type="predicted"/>
<feature type="compositionally biased region" description="Basic and acidic residues" evidence="1">
    <location>
        <begin position="232"/>
        <end position="262"/>
    </location>
</feature>
<accession>A0AAN8J1S4</accession>
<dbReference type="Proteomes" id="UP001331761">
    <property type="component" value="Unassembled WGS sequence"/>
</dbReference>
<feature type="compositionally biased region" description="Basic residues" evidence="1">
    <location>
        <begin position="326"/>
        <end position="339"/>
    </location>
</feature>
<dbReference type="EMBL" id="WIXE01011859">
    <property type="protein sequence ID" value="KAK5976459.1"/>
    <property type="molecule type" value="Genomic_DNA"/>
</dbReference>
<evidence type="ECO:0000256" key="1">
    <source>
        <dbReference type="SAM" id="MobiDB-lite"/>
    </source>
</evidence>
<organism evidence="2 3">
    <name type="scientific">Trichostrongylus colubriformis</name>
    <name type="common">Black scour worm</name>
    <dbReference type="NCBI Taxonomy" id="6319"/>
    <lineage>
        <taxon>Eukaryota</taxon>
        <taxon>Metazoa</taxon>
        <taxon>Ecdysozoa</taxon>
        <taxon>Nematoda</taxon>
        <taxon>Chromadorea</taxon>
        <taxon>Rhabditida</taxon>
        <taxon>Rhabditina</taxon>
        <taxon>Rhabditomorpha</taxon>
        <taxon>Strongyloidea</taxon>
        <taxon>Trichostrongylidae</taxon>
        <taxon>Trichostrongylus</taxon>
    </lineage>
</organism>
<protein>
    <submittedName>
        <fullName evidence="2">Uncharacterized protein</fullName>
    </submittedName>
</protein>
<feature type="compositionally biased region" description="Basic and acidic residues" evidence="1">
    <location>
        <begin position="340"/>
        <end position="354"/>
    </location>
</feature>
<name>A0AAN8J1S4_TRICO</name>
<sequence>MSYEQCDFQPGRRIHSFSALHKKADLTRPVEATAVASVFLEKDLRSSSTETCRLDDHGETLLTARLDPRSSIDSKEVPRIESKEVSRIVSKGVSRIESKEVSRIESKEVPRIEAKSKLGTATCQLSRIESKEVSRIESKEVPRIESKSKLGTATCQPTEKQEEKCIERKVQPSSRRRISNEILRKSVDTMNHGEGSIKTALSISTITKKEAGKYSFLHNNKSKPEPYVTNFEEPHPSDLDLDLCKEDDQKPEAPRLDMKKLEAFFNKPPTPPERKPRPAQSAGAAQSKPKSVTSRKSKSLRFLRALTTASTASSSERAEKTGELRKKLRTLRSKRFRNKPSRERSKEKRERSKK</sequence>
<dbReference type="AlphaFoldDB" id="A0AAN8J1S4"/>
<keyword evidence="3" id="KW-1185">Reference proteome</keyword>
<feature type="compositionally biased region" description="Low complexity" evidence="1">
    <location>
        <begin position="303"/>
        <end position="315"/>
    </location>
</feature>
<evidence type="ECO:0000313" key="3">
    <source>
        <dbReference type="Proteomes" id="UP001331761"/>
    </source>
</evidence>
<gene>
    <name evidence="2" type="ORF">GCK32_001887</name>
</gene>
<reference evidence="2 3" key="1">
    <citation type="submission" date="2019-10" db="EMBL/GenBank/DDBJ databases">
        <title>Assembly and Annotation for the nematode Trichostrongylus colubriformis.</title>
        <authorList>
            <person name="Martin J."/>
        </authorList>
    </citation>
    <scope>NUCLEOTIDE SEQUENCE [LARGE SCALE GENOMIC DNA]</scope>
    <source>
        <strain evidence="2">G859</strain>
        <tissue evidence="2">Whole worm</tissue>
    </source>
</reference>
<evidence type="ECO:0000313" key="2">
    <source>
        <dbReference type="EMBL" id="KAK5976459.1"/>
    </source>
</evidence>
<feature type="region of interest" description="Disordered" evidence="1">
    <location>
        <begin position="212"/>
        <end position="354"/>
    </location>
</feature>
<comment type="caution">
    <text evidence="2">The sequence shown here is derived from an EMBL/GenBank/DDBJ whole genome shotgun (WGS) entry which is preliminary data.</text>
</comment>
<feature type="compositionally biased region" description="Basic and acidic residues" evidence="1">
    <location>
        <begin position="316"/>
        <end position="325"/>
    </location>
</feature>